<dbReference type="AlphaFoldDB" id="A0A2K0VYI1"/>
<evidence type="ECO:0000313" key="2">
    <source>
        <dbReference type="EMBL" id="PNP75042.1"/>
    </source>
</evidence>
<feature type="coiled-coil region" evidence="1">
    <location>
        <begin position="24"/>
        <end position="51"/>
    </location>
</feature>
<reference evidence="2 3" key="1">
    <citation type="submission" date="2017-06" db="EMBL/GenBank/DDBJ databases">
        <title>Genome of Fusarium nygamai isolate CS10214.</title>
        <authorList>
            <person name="Gardiner D.M."/>
            <person name="Obanor F."/>
            <person name="Kazan K."/>
        </authorList>
    </citation>
    <scope>NUCLEOTIDE SEQUENCE [LARGE SCALE GENOMIC DNA]</scope>
    <source>
        <strain evidence="2 3">CS10214</strain>
    </source>
</reference>
<dbReference type="Proteomes" id="UP000236664">
    <property type="component" value="Unassembled WGS sequence"/>
</dbReference>
<gene>
    <name evidence="2" type="ORF">FNYG_11619</name>
</gene>
<keyword evidence="3" id="KW-1185">Reference proteome</keyword>
<dbReference type="EMBL" id="MTQA01000182">
    <property type="protein sequence ID" value="PNP75042.1"/>
    <property type="molecule type" value="Genomic_DNA"/>
</dbReference>
<accession>A0A2K0VYI1</accession>
<protein>
    <submittedName>
        <fullName evidence="2">Uncharacterized protein</fullName>
    </submittedName>
</protein>
<evidence type="ECO:0000313" key="3">
    <source>
        <dbReference type="Proteomes" id="UP000236664"/>
    </source>
</evidence>
<proteinExistence type="predicted"/>
<name>A0A2K0VYI1_GIBNY</name>
<sequence length="57" mass="6982">MEGQCCRKLWISWEKSRRKTKQLQEALKEQIEMTRELVKRQKATVQDMSREMVEIKK</sequence>
<dbReference type="OrthoDB" id="5081615at2759"/>
<organism evidence="2 3">
    <name type="scientific">Gibberella nygamai</name>
    <name type="common">Bean root rot disease fungus</name>
    <name type="synonym">Fusarium nygamai</name>
    <dbReference type="NCBI Taxonomy" id="42673"/>
    <lineage>
        <taxon>Eukaryota</taxon>
        <taxon>Fungi</taxon>
        <taxon>Dikarya</taxon>
        <taxon>Ascomycota</taxon>
        <taxon>Pezizomycotina</taxon>
        <taxon>Sordariomycetes</taxon>
        <taxon>Hypocreomycetidae</taxon>
        <taxon>Hypocreales</taxon>
        <taxon>Nectriaceae</taxon>
        <taxon>Fusarium</taxon>
        <taxon>Fusarium fujikuroi species complex</taxon>
    </lineage>
</organism>
<evidence type="ECO:0000256" key="1">
    <source>
        <dbReference type="SAM" id="Coils"/>
    </source>
</evidence>
<keyword evidence="1" id="KW-0175">Coiled coil</keyword>
<comment type="caution">
    <text evidence="2">The sequence shown here is derived from an EMBL/GenBank/DDBJ whole genome shotgun (WGS) entry which is preliminary data.</text>
</comment>